<accession>A0A9P3GRB5</accession>
<organism evidence="1 2">
    <name type="scientific">Phanerochaete sordida</name>
    <dbReference type="NCBI Taxonomy" id="48140"/>
    <lineage>
        <taxon>Eukaryota</taxon>
        <taxon>Fungi</taxon>
        <taxon>Dikarya</taxon>
        <taxon>Basidiomycota</taxon>
        <taxon>Agaricomycotina</taxon>
        <taxon>Agaricomycetes</taxon>
        <taxon>Polyporales</taxon>
        <taxon>Phanerochaetaceae</taxon>
        <taxon>Phanerochaete</taxon>
    </lineage>
</organism>
<dbReference type="EMBL" id="BPQB01000097">
    <property type="protein sequence ID" value="GJE98924.1"/>
    <property type="molecule type" value="Genomic_DNA"/>
</dbReference>
<comment type="caution">
    <text evidence="1">The sequence shown here is derived from an EMBL/GenBank/DDBJ whole genome shotgun (WGS) entry which is preliminary data.</text>
</comment>
<name>A0A9P3GRB5_9APHY</name>
<evidence type="ECO:0000313" key="2">
    <source>
        <dbReference type="Proteomes" id="UP000703269"/>
    </source>
</evidence>
<evidence type="ECO:0000313" key="1">
    <source>
        <dbReference type="EMBL" id="GJE98924.1"/>
    </source>
</evidence>
<sequence length="77" mass="8263">MPSDPAALSSTYGVNLPPGWANCEDGGHADETAIQGPMGQSPAFRQRMGSLLPFTQAALMMPMPEASRRHLVISRRP</sequence>
<reference evidence="1 2" key="1">
    <citation type="submission" date="2021-08" db="EMBL/GenBank/DDBJ databases">
        <title>Draft Genome Sequence of Phanerochaete sordida strain YK-624.</title>
        <authorList>
            <person name="Mori T."/>
            <person name="Dohra H."/>
            <person name="Suzuki T."/>
            <person name="Kawagishi H."/>
            <person name="Hirai H."/>
        </authorList>
    </citation>
    <scope>NUCLEOTIDE SEQUENCE [LARGE SCALE GENOMIC DNA]</scope>
    <source>
        <strain evidence="1 2">YK-624</strain>
    </source>
</reference>
<protein>
    <submittedName>
        <fullName evidence="1">Uncharacterized protein</fullName>
    </submittedName>
</protein>
<gene>
    <name evidence="1" type="ORF">PsYK624_151610</name>
</gene>
<dbReference type="AlphaFoldDB" id="A0A9P3GRB5"/>
<keyword evidence="2" id="KW-1185">Reference proteome</keyword>
<proteinExistence type="predicted"/>
<dbReference type="Proteomes" id="UP000703269">
    <property type="component" value="Unassembled WGS sequence"/>
</dbReference>